<feature type="compositionally biased region" description="Basic and acidic residues" evidence="1">
    <location>
        <begin position="173"/>
        <end position="182"/>
    </location>
</feature>
<name>A0AAD6VJ58_9AGAR</name>
<reference evidence="2" key="1">
    <citation type="submission" date="2023-03" db="EMBL/GenBank/DDBJ databases">
        <title>Massive genome expansion in bonnet fungi (Mycena s.s.) driven by repeated elements and novel gene families across ecological guilds.</title>
        <authorList>
            <consortium name="Lawrence Berkeley National Laboratory"/>
            <person name="Harder C.B."/>
            <person name="Miyauchi S."/>
            <person name="Viragh M."/>
            <person name="Kuo A."/>
            <person name="Thoen E."/>
            <person name="Andreopoulos B."/>
            <person name="Lu D."/>
            <person name="Skrede I."/>
            <person name="Drula E."/>
            <person name="Henrissat B."/>
            <person name="Morin E."/>
            <person name="Kohler A."/>
            <person name="Barry K."/>
            <person name="LaButti K."/>
            <person name="Morin E."/>
            <person name="Salamov A."/>
            <person name="Lipzen A."/>
            <person name="Mereny Z."/>
            <person name="Hegedus B."/>
            <person name="Baldrian P."/>
            <person name="Stursova M."/>
            <person name="Weitz H."/>
            <person name="Taylor A."/>
            <person name="Grigoriev I.V."/>
            <person name="Nagy L.G."/>
            <person name="Martin F."/>
            <person name="Kauserud H."/>
        </authorList>
    </citation>
    <scope>NUCLEOTIDE SEQUENCE</scope>
    <source>
        <strain evidence="2">9144</strain>
    </source>
</reference>
<sequence>MENGPISLAAGLSDVSNSIHGTQKLSTRPFQVSTDARLDFHRRENRQKNACLSPTWQSSIRIYLALAEGTIGVPVQKSRTPKSPPVDSATGPLSTTRFRRCRRPGQGNMQRAVQMLAKSSNGSVTVRLHTPAPAGAPHCIHLQRGVTVHVPRTFTWAAHRAHALRGRQALAHARRDDDDTRRGGRRTPLLRRRLRRRRARTGRTARRRTVNERGHVEREHQAAARCGGQDAMDSATGGKGKGSFIGRCAGKDEPRSIHGRKMMFSMSKKHKPPPLRRYRARTPQSAEALLQARGHILLVPHFLAVHGPRLVARVPHLGHSGYLATQPLHPPGSVNTAGRKWGIEVEVMTKVWTKFGTQVVPQPFALVMIPA</sequence>
<feature type="region of interest" description="Disordered" evidence="1">
    <location>
        <begin position="75"/>
        <end position="96"/>
    </location>
</feature>
<dbReference type="Proteomes" id="UP001219525">
    <property type="component" value="Unassembled WGS sequence"/>
</dbReference>
<proteinExistence type="predicted"/>
<evidence type="ECO:0000313" key="2">
    <source>
        <dbReference type="EMBL" id="KAJ7214435.1"/>
    </source>
</evidence>
<gene>
    <name evidence="2" type="ORF">GGX14DRAFT_392461</name>
</gene>
<dbReference type="EMBL" id="JARJCW010000019">
    <property type="protein sequence ID" value="KAJ7214435.1"/>
    <property type="molecule type" value="Genomic_DNA"/>
</dbReference>
<dbReference type="AlphaFoldDB" id="A0AAD6VJ58"/>
<protein>
    <submittedName>
        <fullName evidence="2">Uncharacterized protein</fullName>
    </submittedName>
</protein>
<evidence type="ECO:0000313" key="3">
    <source>
        <dbReference type="Proteomes" id="UP001219525"/>
    </source>
</evidence>
<feature type="compositionally biased region" description="Basic residues" evidence="1">
    <location>
        <begin position="183"/>
        <end position="208"/>
    </location>
</feature>
<feature type="compositionally biased region" description="Basic and acidic residues" evidence="1">
    <location>
        <begin position="209"/>
        <end position="222"/>
    </location>
</feature>
<accession>A0AAD6VJ58</accession>
<evidence type="ECO:0000256" key="1">
    <source>
        <dbReference type="SAM" id="MobiDB-lite"/>
    </source>
</evidence>
<organism evidence="2 3">
    <name type="scientific">Mycena pura</name>
    <dbReference type="NCBI Taxonomy" id="153505"/>
    <lineage>
        <taxon>Eukaryota</taxon>
        <taxon>Fungi</taxon>
        <taxon>Dikarya</taxon>
        <taxon>Basidiomycota</taxon>
        <taxon>Agaricomycotina</taxon>
        <taxon>Agaricomycetes</taxon>
        <taxon>Agaricomycetidae</taxon>
        <taxon>Agaricales</taxon>
        <taxon>Marasmiineae</taxon>
        <taxon>Mycenaceae</taxon>
        <taxon>Mycena</taxon>
    </lineage>
</organism>
<keyword evidence="3" id="KW-1185">Reference proteome</keyword>
<feature type="region of interest" description="Disordered" evidence="1">
    <location>
        <begin position="167"/>
        <end position="252"/>
    </location>
</feature>
<comment type="caution">
    <text evidence="2">The sequence shown here is derived from an EMBL/GenBank/DDBJ whole genome shotgun (WGS) entry which is preliminary data.</text>
</comment>